<proteinExistence type="predicted"/>
<name>A0AA40BZ69_9PEZI</name>
<dbReference type="EMBL" id="JAULSU010000004">
    <property type="protein sequence ID" value="KAK0619177.1"/>
    <property type="molecule type" value="Genomic_DNA"/>
</dbReference>
<feature type="signal peptide" evidence="1">
    <location>
        <begin position="1"/>
        <end position="18"/>
    </location>
</feature>
<dbReference type="PANTHER" id="PTHR42678">
    <property type="entry name" value="AMIDASE"/>
    <property type="match status" value="1"/>
</dbReference>
<dbReference type="AlphaFoldDB" id="A0AA40BZ69"/>
<dbReference type="Pfam" id="PF01425">
    <property type="entry name" value="Amidase"/>
    <property type="match status" value="1"/>
</dbReference>
<comment type="caution">
    <text evidence="3">The sequence shown here is derived from an EMBL/GenBank/DDBJ whole genome shotgun (WGS) entry which is preliminary data.</text>
</comment>
<dbReference type="InterPro" id="IPR036928">
    <property type="entry name" value="AS_sf"/>
</dbReference>
<evidence type="ECO:0000256" key="1">
    <source>
        <dbReference type="SAM" id="SignalP"/>
    </source>
</evidence>
<evidence type="ECO:0000259" key="2">
    <source>
        <dbReference type="Pfam" id="PF01425"/>
    </source>
</evidence>
<keyword evidence="4" id="KW-1185">Reference proteome</keyword>
<evidence type="ECO:0000313" key="3">
    <source>
        <dbReference type="EMBL" id="KAK0619177.1"/>
    </source>
</evidence>
<feature type="chain" id="PRO_5041428127" description="Amidase domain-containing protein" evidence="1">
    <location>
        <begin position="19"/>
        <end position="248"/>
    </location>
</feature>
<keyword evidence="1" id="KW-0732">Signal</keyword>
<sequence length="248" mass="26709">MQLPAVLGILGLAVSTAAKITFINPPQFTRKVQVTEHDVWVTGQTIDIRWSQPDEGKKLSVVLYQMNSTMAASFNGQFPGADPPFEYITHDQVGATFFRWIVGTTKDLRFSNQFAIAVWAEGTVVTDSATNIFNITSAATLPDDTSCPSTAESHLNALISLVPEKLPFERVHLLDGELRLGHCRGPLHGIPVILKDCIATGPELGMPTSAGSVALLEDKITKNAPPPLLTDGAVIVGKSKLSELCAFK</sequence>
<reference evidence="3" key="1">
    <citation type="submission" date="2023-06" db="EMBL/GenBank/DDBJ databases">
        <title>Genome-scale phylogeny and comparative genomics of the fungal order Sordariales.</title>
        <authorList>
            <consortium name="Lawrence Berkeley National Laboratory"/>
            <person name="Hensen N."/>
            <person name="Bonometti L."/>
            <person name="Westerberg I."/>
            <person name="Brannstrom I.O."/>
            <person name="Guillou S."/>
            <person name="Cros-Aarteil S."/>
            <person name="Calhoun S."/>
            <person name="Haridas S."/>
            <person name="Kuo A."/>
            <person name="Mondo S."/>
            <person name="Pangilinan J."/>
            <person name="Riley R."/>
            <person name="Labutti K."/>
            <person name="Andreopoulos B."/>
            <person name="Lipzen A."/>
            <person name="Chen C."/>
            <person name="Yanf M."/>
            <person name="Daum C."/>
            <person name="Ng V."/>
            <person name="Clum A."/>
            <person name="Steindorff A."/>
            <person name="Ohm R."/>
            <person name="Martin F."/>
            <person name="Silar P."/>
            <person name="Natvig D."/>
            <person name="Lalanne C."/>
            <person name="Gautier V."/>
            <person name="Ament-Velasquez S.L."/>
            <person name="Kruys A."/>
            <person name="Hutchinson M.I."/>
            <person name="Powell A.J."/>
            <person name="Barry K."/>
            <person name="Miller A.N."/>
            <person name="Grigoriev I.V."/>
            <person name="Debuchy R."/>
            <person name="Gladieux P."/>
            <person name="Thoren M.H."/>
            <person name="Johannesson H."/>
        </authorList>
    </citation>
    <scope>NUCLEOTIDE SEQUENCE</scope>
    <source>
        <strain evidence="3">CBS 606.72</strain>
    </source>
</reference>
<gene>
    <name evidence="3" type="ORF">B0T14DRAFT_566067</name>
</gene>
<dbReference type="SUPFAM" id="SSF75304">
    <property type="entry name" value="Amidase signature (AS) enzymes"/>
    <property type="match status" value="1"/>
</dbReference>
<dbReference type="Proteomes" id="UP001175000">
    <property type="component" value="Unassembled WGS sequence"/>
</dbReference>
<accession>A0AA40BZ69</accession>
<dbReference type="Gene3D" id="3.90.1300.10">
    <property type="entry name" value="Amidase signature (AS) domain"/>
    <property type="match status" value="1"/>
</dbReference>
<feature type="domain" description="Amidase" evidence="2">
    <location>
        <begin position="152"/>
        <end position="244"/>
    </location>
</feature>
<organism evidence="3 4">
    <name type="scientific">Immersiella caudata</name>
    <dbReference type="NCBI Taxonomy" id="314043"/>
    <lineage>
        <taxon>Eukaryota</taxon>
        <taxon>Fungi</taxon>
        <taxon>Dikarya</taxon>
        <taxon>Ascomycota</taxon>
        <taxon>Pezizomycotina</taxon>
        <taxon>Sordariomycetes</taxon>
        <taxon>Sordariomycetidae</taxon>
        <taxon>Sordariales</taxon>
        <taxon>Lasiosphaeriaceae</taxon>
        <taxon>Immersiella</taxon>
    </lineage>
</organism>
<evidence type="ECO:0000313" key="4">
    <source>
        <dbReference type="Proteomes" id="UP001175000"/>
    </source>
</evidence>
<dbReference type="PANTHER" id="PTHR42678:SF34">
    <property type="entry name" value="OS04G0183300 PROTEIN"/>
    <property type="match status" value="1"/>
</dbReference>
<dbReference type="InterPro" id="IPR023631">
    <property type="entry name" value="Amidase_dom"/>
</dbReference>
<protein>
    <recommendedName>
        <fullName evidence="2">Amidase domain-containing protein</fullName>
    </recommendedName>
</protein>